<feature type="compositionally biased region" description="Low complexity" evidence="1">
    <location>
        <begin position="131"/>
        <end position="142"/>
    </location>
</feature>
<comment type="caution">
    <text evidence="2">The sequence shown here is derived from an EMBL/GenBank/DDBJ whole genome shotgun (WGS) entry which is preliminary data.</text>
</comment>
<evidence type="ECO:0000313" key="3">
    <source>
        <dbReference type="Proteomes" id="UP000527616"/>
    </source>
</evidence>
<dbReference type="AlphaFoldDB" id="A0A7Z0DBX9"/>
<organism evidence="2 3">
    <name type="scientific">Naumannella cuiyingiana</name>
    <dbReference type="NCBI Taxonomy" id="1347891"/>
    <lineage>
        <taxon>Bacteria</taxon>
        <taxon>Bacillati</taxon>
        <taxon>Actinomycetota</taxon>
        <taxon>Actinomycetes</taxon>
        <taxon>Propionibacteriales</taxon>
        <taxon>Propionibacteriaceae</taxon>
        <taxon>Naumannella</taxon>
    </lineage>
</organism>
<reference evidence="2 3" key="1">
    <citation type="submission" date="2020-07" db="EMBL/GenBank/DDBJ databases">
        <title>Sequencing the genomes of 1000 actinobacteria strains.</title>
        <authorList>
            <person name="Klenk H.-P."/>
        </authorList>
    </citation>
    <scope>NUCLEOTIDE SEQUENCE [LARGE SCALE GENOMIC DNA]</scope>
    <source>
        <strain evidence="2 3">DSM 103164</strain>
    </source>
</reference>
<proteinExistence type="predicted"/>
<name>A0A7Z0DBX9_9ACTN</name>
<gene>
    <name evidence="2" type="ORF">GGQ54_003336</name>
</gene>
<feature type="region of interest" description="Disordered" evidence="1">
    <location>
        <begin position="130"/>
        <end position="161"/>
    </location>
</feature>
<accession>A0A7Z0DBX9</accession>
<protein>
    <submittedName>
        <fullName evidence="2">Uncharacterized protein</fullName>
    </submittedName>
</protein>
<evidence type="ECO:0000256" key="1">
    <source>
        <dbReference type="SAM" id="MobiDB-lite"/>
    </source>
</evidence>
<keyword evidence="3" id="KW-1185">Reference proteome</keyword>
<evidence type="ECO:0000313" key="2">
    <source>
        <dbReference type="EMBL" id="NYI72722.1"/>
    </source>
</evidence>
<dbReference type="RefSeq" id="WP_179446699.1">
    <property type="nucleotide sequence ID" value="NZ_JACBZS010000002.1"/>
</dbReference>
<feature type="region of interest" description="Disordered" evidence="1">
    <location>
        <begin position="91"/>
        <end position="115"/>
    </location>
</feature>
<dbReference type="EMBL" id="JACBZS010000002">
    <property type="protein sequence ID" value="NYI72722.1"/>
    <property type="molecule type" value="Genomic_DNA"/>
</dbReference>
<dbReference type="Proteomes" id="UP000527616">
    <property type="component" value="Unassembled WGS sequence"/>
</dbReference>
<feature type="compositionally biased region" description="Polar residues" evidence="1">
    <location>
        <begin position="91"/>
        <end position="102"/>
    </location>
</feature>
<sequence>MPDDLSPEQAARLEELVEAAARLNAAHDAEAIELARARMIVDELDRNAGILSPTALTSHAGGPHISDDLIVHASHLYTQTYAHHLGQLTNTPISAETPTEQAHQQHRGPAEHDREWDADLDAVRRIRQHETATATNHPAATPVRPAQLRPYPHPAQPGFER</sequence>